<protein>
    <recommendedName>
        <fullName evidence="9">Glycosyltransferase RgtA/B/C/D-like domain-containing protein</fullName>
    </recommendedName>
</protein>
<comment type="caution">
    <text evidence="10">The sequence shown here is derived from an EMBL/GenBank/DDBJ whole genome shotgun (WGS) entry which is preliminary data.</text>
</comment>
<comment type="subcellular location">
    <subcellularLocation>
        <location evidence="1">Cell membrane</location>
        <topology evidence="1">Multi-pass membrane protein</topology>
    </subcellularLocation>
</comment>
<reference evidence="10 11" key="1">
    <citation type="journal article" date="2016" name="Nat. Commun.">
        <title>Thousands of microbial genomes shed light on interconnected biogeochemical processes in an aquifer system.</title>
        <authorList>
            <person name="Anantharaman K."/>
            <person name="Brown C.T."/>
            <person name="Hug L.A."/>
            <person name="Sharon I."/>
            <person name="Castelle C.J."/>
            <person name="Probst A.J."/>
            <person name="Thomas B.C."/>
            <person name="Singh A."/>
            <person name="Wilkins M.J."/>
            <person name="Karaoz U."/>
            <person name="Brodie E.L."/>
            <person name="Williams K.H."/>
            <person name="Hubbard S.S."/>
            <person name="Banfield J.F."/>
        </authorList>
    </citation>
    <scope>NUCLEOTIDE SEQUENCE [LARGE SCALE GENOMIC DNA]</scope>
</reference>
<dbReference type="GO" id="GO:0005886">
    <property type="term" value="C:plasma membrane"/>
    <property type="evidence" value="ECO:0007669"/>
    <property type="project" value="UniProtKB-SubCell"/>
</dbReference>
<evidence type="ECO:0000256" key="8">
    <source>
        <dbReference type="SAM" id="Phobius"/>
    </source>
</evidence>
<feature type="transmembrane region" description="Helical" evidence="8">
    <location>
        <begin position="174"/>
        <end position="200"/>
    </location>
</feature>
<dbReference type="AlphaFoldDB" id="A0A1G1VT38"/>
<gene>
    <name evidence="10" type="ORF">A2786_03680</name>
</gene>
<organism evidence="10 11">
    <name type="scientific">Candidatus Chisholmbacteria bacterium RIFCSPHIGHO2_01_FULL_52_32</name>
    <dbReference type="NCBI Taxonomy" id="1797591"/>
    <lineage>
        <taxon>Bacteria</taxon>
        <taxon>Candidatus Chisholmiibacteriota</taxon>
    </lineage>
</organism>
<feature type="transmembrane region" description="Helical" evidence="8">
    <location>
        <begin position="286"/>
        <end position="304"/>
    </location>
</feature>
<dbReference type="GO" id="GO:0016763">
    <property type="term" value="F:pentosyltransferase activity"/>
    <property type="evidence" value="ECO:0007669"/>
    <property type="project" value="TreeGrafter"/>
</dbReference>
<evidence type="ECO:0000256" key="5">
    <source>
        <dbReference type="ARBA" id="ARBA00022692"/>
    </source>
</evidence>
<dbReference type="GO" id="GO:0009103">
    <property type="term" value="P:lipopolysaccharide biosynthetic process"/>
    <property type="evidence" value="ECO:0007669"/>
    <property type="project" value="UniProtKB-ARBA"/>
</dbReference>
<dbReference type="PANTHER" id="PTHR33908">
    <property type="entry name" value="MANNOSYLTRANSFERASE YKCB-RELATED"/>
    <property type="match status" value="1"/>
</dbReference>
<dbReference type="InterPro" id="IPR038731">
    <property type="entry name" value="RgtA/B/C-like"/>
</dbReference>
<keyword evidence="2" id="KW-1003">Cell membrane</keyword>
<feature type="domain" description="Glycosyltransferase RgtA/B/C/D-like" evidence="9">
    <location>
        <begin position="79"/>
        <end position="223"/>
    </location>
</feature>
<dbReference type="Pfam" id="PF13231">
    <property type="entry name" value="PMT_2"/>
    <property type="match status" value="1"/>
</dbReference>
<feature type="transmembrane region" description="Helical" evidence="8">
    <location>
        <begin position="341"/>
        <end position="361"/>
    </location>
</feature>
<sequence length="512" mass="56621">MEKAKKIVTTILKNHRTETAVLLAILLLAAFLRLYKIREFVVFLGDEGRDALVVKRMIVDHKFTLLGPTASVGGFYLGPIYYYFMIPFLGLSNFDPVGPAVMVALFGIATVGLLYWAVREWIGPSFAAIAALLYATAPGVVAASRSSWNPNIMPFFALLSVFGIAHAIEKKKPIWFVIAGIAYGIAIQSHYLGLILGPILAVTTLVSIKAKFWLKAAALQILGFLIGGSMFFAFEVRHNFPNIKTIIEFIGRGGNTTGPRSWNLISLFLDMLKRTYESVLSPTDDFARILMYTSAIGFIALLVIKKRSGKPLSVGIKTILVWLIVGELGIGAYKGQLYPHYFGFLFPLPFILIGTTLGLIIKKRMTKILGIGVSFALVALNLTNQDFWRQGSNLIDQTKNIAVKIIEVSEQKPFNFALIADGNSDHAYRYFLESMGHRPNTLEEEVTEQLIVVCEHPDKPCEPRGHPLWEIAGFGRAEIAARATVYPGIRILKLTHHADSQNLIGKPVPKGK</sequence>
<feature type="transmembrane region" description="Helical" evidence="8">
    <location>
        <begin position="20"/>
        <end position="37"/>
    </location>
</feature>
<proteinExistence type="predicted"/>
<evidence type="ECO:0000256" key="3">
    <source>
        <dbReference type="ARBA" id="ARBA00022676"/>
    </source>
</evidence>
<evidence type="ECO:0000256" key="1">
    <source>
        <dbReference type="ARBA" id="ARBA00004651"/>
    </source>
</evidence>
<keyword evidence="3" id="KW-0328">Glycosyltransferase</keyword>
<name>A0A1G1VT38_9BACT</name>
<dbReference type="PANTHER" id="PTHR33908:SF11">
    <property type="entry name" value="MEMBRANE PROTEIN"/>
    <property type="match status" value="1"/>
</dbReference>
<accession>A0A1G1VT38</accession>
<feature type="transmembrane region" description="Helical" evidence="8">
    <location>
        <begin position="124"/>
        <end position="144"/>
    </location>
</feature>
<keyword evidence="7 8" id="KW-0472">Membrane</keyword>
<keyword evidence="6 8" id="KW-1133">Transmembrane helix</keyword>
<feature type="transmembrane region" description="Helical" evidence="8">
    <location>
        <begin position="316"/>
        <end position="335"/>
    </location>
</feature>
<evidence type="ECO:0000259" key="9">
    <source>
        <dbReference type="Pfam" id="PF13231"/>
    </source>
</evidence>
<dbReference type="EMBL" id="MHCJ01000003">
    <property type="protein sequence ID" value="OGY18573.1"/>
    <property type="molecule type" value="Genomic_DNA"/>
</dbReference>
<feature type="transmembrane region" description="Helical" evidence="8">
    <location>
        <begin position="96"/>
        <end position="118"/>
    </location>
</feature>
<evidence type="ECO:0000313" key="10">
    <source>
        <dbReference type="EMBL" id="OGY18573.1"/>
    </source>
</evidence>
<dbReference type="InterPro" id="IPR050297">
    <property type="entry name" value="LipidA_mod_glycosyltrf_83"/>
</dbReference>
<feature type="transmembrane region" description="Helical" evidence="8">
    <location>
        <begin position="65"/>
        <end position="84"/>
    </location>
</feature>
<feature type="transmembrane region" description="Helical" evidence="8">
    <location>
        <begin position="212"/>
        <end position="234"/>
    </location>
</feature>
<evidence type="ECO:0000313" key="11">
    <source>
        <dbReference type="Proteomes" id="UP000179233"/>
    </source>
</evidence>
<feature type="transmembrane region" description="Helical" evidence="8">
    <location>
        <begin position="151"/>
        <end position="168"/>
    </location>
</feature>
<evidence type="ECO:0000256" key="4">
    <source>
        <dbReference type="ARBA" id="ARBA00022679"/>
    </source>
</evidence>
<keyword evidence="5 8" id="KW-0812">Transmembrane</keyword>
<dbReference type="Proteomes" id="UP000179233">
    <property type="component" value="Unassembled WGS sequence"/>
</dbReference>
<evidence type="ECO:0000256" key="6">
    <source>
        <dbReference type="ARBA" id="ARBA00022989"/>
    </source>
</evidence>
<evidence type="ECO:0000256" key="2">
    <source>
        <dbReference type="ARBA" id="ARBA00022475"/>
    </source>
</evidence>
<keyword evidence="4" id="KW-0808">Transferase</keyword>
<evidence type="ECO:0000256" key="7">
    <source>
        <dbReference type="ARBA" id="ARBA00023136"/>
    </source>
</evidence>